<dbReference type="OrthoDB" id="6162708at2"/>
<name>A0A4V3HFN4_9BURK</name>
<dbReference type="Pfam" id="PF11684">
    <property type="entry name" value="DUF3280"/>
    <property type="match status" value="1"/>
</dbReference>
<dbReference type="Proteomes" id="UP000295509">
    <property type="component" value="Unassembled WGS sequence"/>
</dbReference>
<dbReference type="EMBL" id="SORE01000002">
    <property type="protein sequence ID" value="TDY54169.1"/>
    <property type="molecule type" value="Genomic_DNA"/>
</dbReference>
<comment type="caution">
    <text evidence="1">The sequence shown here is derived from an EMBL/GenBank/DDBJ whole genome shotgun (WGS) entry which is preliminary data.</text>
</comment>
<evidence type="ECO:0000313" key="2">
    <source>
        <dbReference type="Proteomes" id="UP000295509"/>
    </source>
</evidence>
<gene>
    <name evidence="1" type="ORF">BX592_102316</name>
</gene>
<reference evidence="1 2" key="1">
    <citation type="submission" date="2019-03" db="EMBL/GenBank/DDBJ databases">
        <title>Genomic Encyclopedia of Type Strains, Phase III (KMG-III): the genomes of soil and plant-associated and newly described type strains.</title>
        <authorList>
            <person name="Whitman W."/>
        </authorList>
    </citation>
    <scope>NUCLEOTIDE SEQUENCE [LARGE SCALE GENOMIC DNA]</scope>
    <source>
        <strain evidence="1 2">LMG 29544</strain>
    </source>
</reference>
<protein>
    <submittedName>
        <fullName evidence="1">Uncharacterized protein DUF2380</fullName>
    </submittedName>
</protein>
<accession>A0A4V3HFN4</accession>
<keyword evidence="2" id="KW-1185">Reference proteome</keyword>
<organism evidence="1 2">
    <name type="scientific">Paraburkholderia rhizosphaerae</name>
    <dbReference type="NCBI Taxonomy" id="480658"/>
    <lineage>
        <taxon>Bacteria</taxon>
        <taxon>Pseudomonadati</taxon>
        <taxon>Pseudomonadota</taxon>
        <taxon>Betaproteobacteria</taxon>
        <taxon>Burkholderiales</taxon>
        <taxon>Burkholderiaceae</taxon>
        <taxon>Paraburkholderia</taxon>
    </lineage>
</organism>
<dbReference type="AlphaFoldDB" id="A0A4V3HFN4"/>
<proteinExistence type="predicted"/>
<dbReference type="InterPro" id="IPR021698">
    <property type="entry name" value="DUF3280"/>
</dbReference>
<dbReference type="RefSeq" id="WP_134190298.1">
    <property type="nucleotide sequence ID" value="NZ_JBHLUW010000035.1"/>
</dbReference>
<evidence type="ECO:0000313" key="1">
    <source>
        <dbReference type="EMBL" id="TDY54169.1"/>
    </source>
</evidence>
<sequence length="218" mass="23419">MALACHDVSRFAACAQIRETGFIIGIACAALLMSGEARAADAAKSIAMMDCTLLDDNAAYNDAATAQQDAARVRVVSDELRSQLNKRALYRVADNGPADSMITGLRATQNLNACNGCELEIGRKLNVDRVGVCWVQKISNLILNINLRVEDVATGKMVFQRSVDMRGNTDRSWRRGASALVDLLAADRMLRSDAAHDGSDTARSAIADAGKGNRSFPK</sequence>